<evidence type="ECO:0000256" key="7">
    <source>
        <dbReference type="ARBA" id="ARBA00023170"/>
    </source>
</evidence>
<dbReference type="InterPro" id="IPR036734">
    <property type="entry name" value="Neur_chan_lig-bd_sf"/>
</dbReference>
<keyword evidence="2" id="KW-1003">Cell membrane</keyword>
<dbReference type="PRINTS" id="PR00254">
    <property type="entry name" value="NICOTINICR"/>
</dbReference>
<keyword evidence="4" id="KW-0770">Synapse</keyword>
<evidence type="ECO:0000256" key="1">
    <source>
        <dbReference type="ARBA" id="ARBA00022448"/>
    </source>
</evidence>
<organism evidence="13 14">
    <name type="scientific">Araneus ventricosus</name>
    <name type="common">Orbweaver spider</name>
    <name type="synonym">Epeira ventricosa</name>
    <dbReference type="NCBI Taxonomy" id="182803"/>
    <lineage>
        <taxon>Eukaryota</taxon>
        <taxon>Metazoa</taxon>
        <taxon>Ecdysozoa</taxon>
        <taxon>Arthropoda</taxon>
        <taxon>Chelicerata</taxon>
        <taxon>Arachnida</taxon>
        <taxon>Araneae</taxon>
        <taxon>Araneomorphae</taxon>
        <taxon>Entelegynae</taxon>
        <taxon>Araneoidea</taxon>
        <taxon>Araneidae</taxon>
        <taxon>Araneus</taxon>
    </lineage>
</organism>
<feature type="domain" description="Neurotransmitter-gated ion-channel ligand-binding" evidence="12">
    <location>
        <begin position="28"/>
        <end position="233"/>
    </location>
</feature>
<protein>
    <submittedName>
        <fullName evidence="13">Acetylcholine receptor subunit alpha-like 2</fullName>
    </submittedName>
</protein>
<dbReference type="GO" id="GO:0022848">
    <property type="term" value="F:acetylcholine-gated monoatomic cation-selective channel activity"/>
    <property type="evidence" value="ECO:0007669"/>
    <property type="project" value="InterPro"/>
</dbReference>
<keyword evidence="7 13" id="KW-0675">Receptor</keyword>
<dbReference type="Pfam" id="PF02931">
    <property type="entry name" value="Neur_chan_LBD"/>
    <property type="match status" value="1"/>
</dbReference>
<dbReference type="InterPro" id="IPR006201">
    <property type="entry name" value="Neur_channel"/>
</dbReference>
<evidence type="ECO:0000256" key="9">
    <source>
        <dbReference type="ARBA" id="ARBA00023303"/>
    </source>
</evidence>
<evidence type="ECO:0000256" key="4">
    <source>
        <dbReference type="ARBA" id="ARBA00023018"/>
    </source>
</evidence>
<dbReference type="GO" id="GO:0004888">
    <property type="term" value="F:transmembrane signaling receptor activity"/>
    <property type="evidence" value="ECO:0007669"/>
    <property type="project" value="InterPro"/>
</dbReference>
<evidence type="ECO:0000256" key="6">
    <source>
        <dbReference type="ARBA" id="ARBA00023136"/>
    </source>
</evidence>
<feature type="chain" id="PRO_5021204690" evidence="11">
    <location>
        <begin position="22"/>
        <end position="243"/>
    </location>
</feature>
<keyword evidence="6" id="KW-0472">Membrane</keyword>
<dbReference type="FunFam" id="2.70.170.10:FF:000028">
    <property type="entry name" value="AcetylCholine Receptor"/>
    <property type="match status" value="1"/>
</dbReference>
<dbReference type="SUPFAM" id="SSF63712">
    <property type="entry name" value="Nicotinic receptor ligand binding domain-like"/>
    <property type="match status" value="1"/>
</dbReference>
<evidence type="ECO:0000256" key="11">
    <source>
        <dbReference type="SAM" id="SignalP"/>
    </source>
</evidence>
<keyword evidence="9" id="KW-0407">Ion channel</keyword>
<reference evidence="13 14" key="1">
    <citation type="journal article" date="2019" name="Sci. Rep.">
        <title>Orb-weaving spider Araneus ventricosus genome elucidates the spidroin gene catalogue.</title>
        <authorList>
            <person name="Kono N."/>
            <person name="Nakamura H."/>
            <person name="Ohtoshi R."/>
            <person name="Moran D.A.P."/>
            <person name="Shinohara A."/>
            <person name="Yoshida Y."/>
            <person name="Fujiwara M."/>
            <person name="Mori M."/>
            <person name="Tomita M."/>
            <person name="Arakawa K."/>
        </authorList>
    </citation>
    <scope>NUCLEOTIDE SEQUENCE [LARGE SCALE GENOMIC DNA]</scope>
</reference>
<keyword evidence="14" id="KW-1185">Reference proteome</keyword>
<feature type="signal peptide" evidence="11">
    <location>
        <begin position="1"/>
        <end position="21"/>
    </location>
</feature>
<keyword evidence="3" id="KW-0812">Transmembrane</keyword>
<evidence type="ECO:0000256" key="3">
    <source>
        <dbReference type="ARBA" id="ARBA00022692"/>
    </source>
</evidence>
<name>A0A4Y2B567_ARAVE</name>
<evidence type="ECO:0000256" key="8">
    <source>
        <dbReference type="ARBA" id="ARBA00023286"/>
    </source>
</evidence>
<keyword evidence="1" id="KW-0813">Transport</keyword>
<keyword evidence="8" id="KW-1071">Ligand-gated ion channel</keyword>
<evidence type="ECO:0000256" key="5">
    <source>
        <dbReference type="ARBA" id="ARBA00023065"/>
    </source>
</evidence>
<evidence type="ECO:0000259" key="12">
    <source>
        <dbReference type="Pfam" id="PF02931"/>
    </source>
</evidence>
<evidence type="ECO:0000313" key="13">
    <source>
        <dbReference type="EMBL" id="GBL87183.1"/>
    </source>
</evidence>
<dbReference type="InterPro" id="IPR002394">
    <property type="entry name" value="Nicotinic_acetylcholine_rcpt"/>
</dbReference>
<keyword evidence="11" id="KW-0732">Signal</keyword>
<dbReference type="InterPro" id="IPR006202">
    <property type="entry name" value="Neur_chan_lig-bd"/>
</dbReference>
<dbReference type="Proteomes" id="UP000499080">
    <property type="component" value="Unassembled WGS sequence"/>
</dbReference>
<evidence type="ECO:0000256" key="10">
    <source>
        <dbReference type="ARBA" id="ARBA00034099"/>
    </source>
</evidence>
<sequence>MLFLFAVLGCLVASSVTNVSAIRVYSERDLRSHIFANYDKFVRPVSHPDNTITVETGITPLSIRELDTKTQVLVLDTYMFMKWNDDFLKWDPSEFNNITALRVPNSLVWKPDLAIYTTSPGDALFPTSNTNVIVYHNGSVLWVPFYTIKSRCPLLKKQEKNYFECVIKVGSWTYSGKLLNPQLYTPEVDLSNFEDSNPDWKLVTIKSDRQSKFYPCCPEDYPLMHFNVTLKRRWPSMSMENEV</sequence>
<keyword evidence="5" id="KW-0406">Ion transport</keyword>
<gene>
    <name evidence="13" type="primary">nAChRalpha2_0</name>
    <name evidence="13" type="ORF">AVEN_270472_1</name>
</gene>
<comment type="caution">
    <text evidence="13">The sequence shown here is derived from an EMBL/GenBank/DDBJ whole genome shotgun (WGS) entry which is preliminary data.</text>
</comment>
<dbReference type="Gene3D" id="2.70.170.10">
    <property type="entry name" value="Neurotransmitter-gated ion-channel ligand-binding domain"/>
    <property type="match status" value="1"/>
</dbReference>
<dbReference type="AlphaFoldDB" id="A0A4Y2B567"/>
<dbReference type="GO" id="GO:0045211">
    <property type="term" value="C:postsynaptic membrane"/>
    <property type="evidence" value="ECO:0007669"/>
    <property type="project" value="InterPro"/>
</dbReference>
<comment type="subcellular location">
    <subcellularLocation>
        <location evidence="10">Synaptic cell membrane</location>
        <topology evidence="10">Multi-pass membrane protein</topology>
    </subcellularLocation>
</comment>
<dbReference type="OrthoDB" id="6416032at2759"/>
<evidence type="ECO:0000256" key="2">
    <source>
        <dbReference type="ARBA" id="ARBA00022475"/>
    </source>
</evidence>
<proteinExistence type="predicted"/>
<evidence type="ECO:0000313" key="14">
    <source>
        <dbReference type="Proteomes" id="UP000499080"/>
    </source>
</evidence>
<dbReference type="PANTHER" id="PTHR18945">
    <property type="entry name" value="NEUROTRANSMITTER GATED ION CHANNEL"/>
    <property type="match status" value="1"/>
</dbReference>
<dbReference type="EMBL" id="BGPR01000052">
    <property type="protein sequence ID" value="GBL87183.1"/>
    <property type="molecule type" value="Genomic_DNA"/>
</dbReference>
<accession>A0A4Y2B567</accession>